<keyword evidence="7" id="KW-0969">Cilium</keyword>
<dbReference type="InterPro" id="IPR038888">
    <property type="entry name" value="CFAP36"/>
</dbReference>
<keyword evidence="5" id="KW-0963">Cytoplasm</keyword>
<feature type="compositionally biased region" description="Low complexity" evidence="11">
    <location>
        <begin position="299"/>
        <end position="316"/>
    </location>
</feature>
<dbReference type="PANTHER" id="PTHR21532:SF0">
    <property type="entry name" value="CILIA- AND FLAGELLA-ASSOCIATED PROTEIN 36"/>
    <property type="match status" value="1"/>
</dbReference>
<evidence type="ECO:0000256" key="11">
    <source>
        <dbReference type="SAM" id="MobiDB-lite"/>
    </source>
</evidence>
<feature type="coiled-coil region" evidence="10">
    <location>
        <begin position="204"/>
        <end position="231"/>
    </location>
</feature>
<proteinExistence type="inferred from homology"/>
<evidence type="ECO:0000256" key="9">
    <source>
        <dbReference type="ARBA" id="ARBA00031593"/>
    </source>
</evidence>
<evidence type="ECO:0000256" key="8">
    <source>
        <dbReference type="ARBA" id="ARBA00023273"/>
    </source>
</evidence>
<dbReference type="EMBL" id="LGTL01000009">
    <property type="protein sequence ID" value="KPA80050.1"/>
    <property type="molecule type" value="Genomic_DNA"/>
</dbReference>
<evidence type="ECO:0000256" key="6">
    <source>
        <dbReference type="ARBA" id="ARBA00023054"/>
    </source>
</evidence>
<keyword evidence="8" id="KW-0966">Cell projection</keyword>
<reference evidence="13 14" key="1">
    <citation type="submission" date="2015-07" db="EMBL/GenBank/DDBJ databases">
        <title>High-quality genome of monoxenous trypanosomatid Leptomonas pyrrhocoris.</title>
        <authorList>
            <person name="Flegontov P."/>
            <person name="Butenko A."/>
            <person name="Firsov S."/>
            <person name="Vlcek C."/>
            <person name="Logacheva M.D."/>
            <person name="Field M."/>
            <person name="Filatov D."/>
            <person name="Flegontova O."/>
            <person name="Gerasimov E."/>
            <person name="Jackson A.P."/>
            <person name="Kelly S."/>
            <person name="Opperdoes F."/>
            <person name="O'Reilly A."/>
            <person name="Votypka J."/>
            <person name="Yurchenko V."/>
            <person name="Lukes J."/>
        </authorList>
    </citation>
    <scope>NUCLEOTIDE SEQUENCE [LARGE SCALE GENOMIC DNA]</scope>
    <source>
        <strain evidence="13">H10</strain>
    </source>
</reference>
<dbReference type="EMBL" id="LGTL01000009">
    <property type="protein sequence ID" value="KPA80049.1"/>
    <property type="molecule type" value="Genomic_DNA"/>
</dbReference>
<dbReference type="Pfam" id="PF11527">
    <property type="entry name" value="ARL2_Bind_BART"/>
    <property type="match status" value="1"/>
</dbReference>
<evidence type="ECO:0000256" key="3">
    <source>
        <dbReference type="ARBA" id="ARBA00007460"/>
    </source>
</evidence>
<evidence type="ECO:0000256" key="7">
    <source>
        <dbReference type="ARBA" id="ARBA00023069"/>
    </source>
</evidence>
<dbReference type="InterPro" id="IPR023379">
    <property type="entry name" value="BART_dom"/>
</dbReference>
<name>A0A0M9G0R5_LEPPY</name>
<feature type="region of interest" description="Disordered" evidence="11">
    <location>
        <begin position="406"/>
        <end position="440"/>
    </location>
</feature>
<dbReference type="RefSeq" id="XP_015658488.1">
    <property type="nucleotide sequence ID" value="XM_015802972.1"/>
</dbReference>
<evidence type="ECO:0000256" key="5">
    <source>
        <dbReference type="ARBA" id="ARBA00022490"/>
    </source>
</evidence>
<dbReference type="InterPro" id="IPR042541">
    <property type="entry name" value="BART_sf"/>
</dbReference>
<comment type="caution">
    <text evidence="13">The sequence shown here is derived from an EMBL/GenBank/DDBJ whole genome shotgun (WGS) entry which is preliminary data.</text>
</comment>
<dbReference type="OMA" id="SEMQLEY"/>
<organism evidence="13 14">
    <name type="scientific">Leptomonas pyrrhocoris</name>
    <name type="common">Firebug parasite</name>
    <dbReference type="NCBI Taxonomy" id="157538"/>
    <lineage>
        <taxon>Eukaryota</taxon>
        <taxon>Discoba</taxon>
        <taxon>Euglenozoa</taxon>
        <taxon>Kinetoplastea</taxon>
        <taxon>Metakinetoplastina</taxon>
        <taxon>Trypanosomatida</taxon>
        <taxon>Trypanosomatidae</taxon>
        <taxon>Leishmaniinae</taxon>
        <taxon>Leptomonas</taxon>
    </lineage>
</organism>
<dbReference type="Proteomes" id="UP000037923">
    <property type="component" value="Unassembled WGS sequence"/>
</dbReference>
<gene>
    <name evidence="13" type="ORF">ABB37_05065</name>
</gene>
<dbReference type="GeneID" id="26905356"/>
<dbReference type="Gene3D" id="1.20.1520.10">
    <property type="entry name" value="ADP-ribosylation factor-like 2-binding protein, domain"/>
    <property type="match status" value="1"/>
</dbReference>
<feature type="compositionally biased region" description="Pro residues" evidence="11">
    <location>
        <begin position="317"/>
        <end position="330"/>
    </location>
</feature>
<evidence type="ECO:0000256" key="10">
    <source>
        <dbReference type="SAM" id="Coils"/>
    </source>
</evidence>
<evidence type="ECO:0000259" key="12">
    <source>
        <dbReference type="Pfam" id="PF11527"/>
    </source>
</evidence>
<comment type="subcellular location">
    <subcellularLocation>
        <location evidence="1">Cell projection</location>
        <location evidence="1">Cilium</location>
    </subcellularLocation>
    <subcellularLocation>
        <location evidence="2">Cytoplasm</location>
    </subcellularLocation>
</comment>
<feature type="domain" description="BART" evidence="12">
    <location>
        <begin position="3"/>
        <end position="126"/>
    </location>
</feature>
<evidence type="ECO:0000256" key="2">
    <source>
        <dbReference type="ARBA" id="ARBA00004496"/>
    </source>
</evidence>
<dbReference type="OrthoDB" id="272687at2759"/>
<dbReference type="PANTHER" id="PTHR21532">
    <property type="entry name" value="PHOSPHODIESTERASE HL"/>
    <property type="match status" value="1"/>
</dbReference>
<feature type="region of interest" description="Disordered" evidence="11">
    <location>
        <begin position="289"/>
        <end position="364"/>
    </location>
</feature>
<keyword evidence="6 10" id="KW-0175">Coiled coil</keyword>
<keyword evidence="14" id="KW-1185">Reference proteome</keyword>
<dbReference type="RefSeq" id="XP_015658489.1">
    <property type="nucleotide sequence ID" value="XM_015802973.1"/>
</dbReference>
<evidence type="ECO:0000313" key="14">
    <source>
        <dbReference type="Proteomes" id="UP000037923"/>
    </source>
</evidence>
<dbReference type="GO" id="GO:0005930">
    <property type="term" value="C:axoneme"/>
    <property type="evidence" value="ECO:0007669"/>
    <property type="project" value="TreeGrafter"/>
</dbReference>
<sequence>MEENSWITEALVQFSESPLWKTPVENFIDDNCCIFSVDSEMKLEYTVVHNKFRELVDSLLTSCVVELGVPMETAVEALRATLHEHGSDSDTRTQRRAAKKMLMQVFNADNFSSFYTMMVKRNLELDILASASLTARGVNLGDGAMTTSAELQDESEVMPARAQRAIDANGDVGEDEALRRALAASLQDPNSQEQMRAYSEVCAQESVNLQVEDAERDAQQQKIQLEEALRGRARTPEVEQFRKERLQLIEEQKNSQIVQIQNHTLTGANQSSYNDNRCLTAEFSSPAIPEAVPPPAPSPNRAKNAAPTVAPVASVPAQPPAPTVPPPSTALPPIGHQQGALPSIARKAAAASPTGSAGSVAPSTTAPAAMNAAAPPAAATGPNKKELDRRAQYMRDQREMILARNRASRQQQLNSYVQHTQPSADASSGAAAATGAQKNVTVEIARRLRGDLVGEGRKSAN</sequence>
<evidence type="ECO:0000256" key="1">
    <source>
        <dbReference type="ARBA" id="ARBA00004138"/>
    </source>
</evidence>
<evidence type="ECO:0000313" key="13">
    <source>
        <dbReference type="EMBL" id="KPA80050.1"/>
    </source>
</evidence>
<feature type="compositionally biased region" description="Low complexity" evidence="11">
    <location>
        <begin position="348"/>
        <end position="364"/>
    </location>
</feature>
<feature type="compositionally biased region" description="Low complexity" evidence="11">
    <location>
        <begin position="423"/>
        <end position="436"/>
    </location>
</feature>
<dbReference type="VEuPathDB" id="TriTrypDB:LpyrH10_09_1650"/>
<evidence type="ECO:0000256" key="4">
    <source>
        <dbReference type="ARBA" id="ARBA00021815"/>
    </source>
</evidence>
<protein>
    <recommendedName>
        <fullName evidence="4">Cilia- and flagella-associated protein 36</fullName>
    </recommendedName>
    <alternativeName>
        <fullName evidence="9">Coiled-coil domain-containing protein 104</fullName>
    </alternativeName>
</protein>
<accession>A0A0M9G0R5</accession>
<dbReference type="AlphaFoldDB" id="A0A0M9G0R5"/>
<dbReference type="GO" id="GO:0097546">
    <property type="term" value="C:ciliary base"/>
    <property type="evidence" value="ECO:0007669"/>
    <property type="project" value="TreeGrafter"/>
</dbReference>
<comment type="similarity">
    <text evidence="3">Belongs to the CFAP36 family.</text>
</comment>
<feature type="compositionally biased region" description="Polar residues" evidence="11">
    <location>
        <begin position="408"/>
        <end position="422"/>
    </location>
</feature>